<feature type="transmembrane region" description="Helical" evidence="8">
    <location>
        <begin position="199"/>
        <end position="221"/>
    </location>
</feature>
<dbReference type="NCBIfam" id="TIGR00879">
    <property type="entry name" value="SP"/>
    <property type="match status" value="1"/>
</dbReference>
<feature type="transmembrane region" description="Helical" evidence="8">
    <location>
        <begin position="418"/>
        <end position="437"/>
    </location>
</feature>
<gene>
    <name evidence="10" type="ORF">S40285_02453</name>
</gene>
<dbReference type="InterPro" id="IPR005828">
    <property type="entry name" value="MFS_sugar_transport-like"/>
</dbReference>
<dbReference type="PROSITE" id="PS00217">
    <property type="entry name" value="SUGAR_TRANSPORT_2"/>
    <property type="match status" value="1"/>
</dbReference>
<dbReference type="OrthoDB" id="6133115at2759"/>
<feature type="transmembrane region" description="Helical" evidence="8">
    <location>
        <begin position="70"/>
        <end position="90"/>
    </location>
</feature>
<dbReference type="InterPro" id="IPR003663">
    <property type="entry name" value="Sugar/inositol_transpt"/>
</dbReference>
<dbReference type="GO" id="GO:0016020">
    <property type="term" value="C:membrane"/>
    <property type="evidence" value="ECO:0007669"/>
    <property type="project" value="UniProtKB-SubCell"/>
</dbReference>
<dbReference type="SUPFAM" id="SSF103473">
    <property type="entry name" value="MFS general substrate transporter"/>
    <property type="match status" value="1"/>
</dbReference>
<reference evidence="10 11" key="1">
    <citation type="journal article" date="2014" name="BMC Genomics">
        <title>Comparative genome sequencing reveals chemotype-specific gene clusters in the toxigenic black mold Stachybotrys.</title>
        <authorList>
            <person name="Semeiks J."/>
            <person name="Borek D."/>
            <person name="Otwinowski Z."/>
            <person name="Grishin N.V."/>
        </authorList>
    </citation>
    <scope>NUCLEOTIDE SEQUENCE [LARGE SCALE GENOMIC DNA]</scope>
    <source>
        <strain evidence="10 11">IBT 40285</strain>
    </source>
</reference>
<feature type="transmembrane region" description="Helical" evidence="8">
    <location>
        <begin position="385"/>
        <end position="406"/>
    </location>
</feature>
<sequence>MRLLFPIKERKTALVGAKYPHTVEMAHSFEKDKETVEVTFDYVEPKKLADVVPNYGKYWWHVPHLRRLNLILLVPIVTTYVPGYDGSMFNGMQSMTPWREEFGYPAGPKLGLLATVQTIGSIASMPIAPYVSDRFGRRWPIFVGSIIVVVGAIVQCMATSTGMFAGARALVGFGTGIATTSGAPLMAELAYPTHRAISTAVYTTFWYLGSMVAAWAAYGTYHLDSSWSWRLPPLVQAIPSVFQILFIFLVPESPRWLLANGQSERAERELAYWHGGSTKPTKLVEYELEEIKAALRNEVAQKTSSYRHFITTPGNRYRLFITICLGLIVQWCGNGVATYYLTPILDHMGIHDPATQNLISSALQTFNYFVAVGSSFVIDRVGRRPLLLASMAGMCLSLIAWTAISAVNEEQAHAQRGLGIGIIVMIFIYFFFYNMALNPVPMSYLLEVLPFTLRAKGVTLYSQTQFFSSVFFGFINPIAMEAIEWKYYIVFACLTCGWFFIIWRYFPETQGRTLEDVAEIFDGKSGMELERQSSRSEVSSEVTLG</sequence>
<dbReference type="AlphaFoldDB" id="A0A084R0Q8"/>
<dbReference type="InterPro" id="IPR005829">
    <property type="entry name" value="Sugar_transporter_CS"/>
</dbReference>
<dbReference type="EMBL" id="KL659358">
    <property type="protein sequence ID" value="KFA69793.1"/>
    <property type="molecule type" value="Genomic_DNA"/>
</dbReference>
<evidence type="ECO:0000313" key="10">
    <source>
        <dbReference type="EMBL" id="KFA69793.1"/>
    </source>
</evidence>
<evidence type="ECO:0000256" key="4">
    <source>
        <dbReference type="ARBA" id="ARBA00022692"/>
    </source>
</evidence>
<dbReference type="Pfam" id="PF00083">
    <property type="entry name" value="Sugar_tr"/>
    <property type="match status" value="1"/>
</dbReference>
<comment type="subcellular location">
    <subcellularLocation>
        <location evidence="1">Membrane</location>
        <topology evidence="1">Multi-pass membrane protein</topology>
    </subcellularLocation>
</comment>
<dbReference type="PROSITE" id="PS50850">
    <property type="entry name" value="MFS"/>
    <property type="match status" value="1"/>
</dbReference>
<feature type="transmembrane region" description="Helical" evidence="8">
    <location>
        <begin position="361"/>
        <end position="378"/>
    </location>
</feature>
<dbReference type="PROSITE" id="PS00216">
    <property type="entry name" value="SUGAR_TRANSPORT_1"/>
    <property type="match status" value="1"/>
</dbReference>
<evidence type="ECO:0000256" key="5">
    <source>
        <dbReference type="ARBA" id="ARBA00022989"/>
    </source>
</evidence>
<feature type="transmembrane region" description="Helical" evidence="8">
    <location>
        <begin position="317"/>
        <end position="341"/>
    </location>
</feature>
<dbReference type="PANTHER" id="PTHR48022:SF24">
    <property type="entry name" value="HEXOSE TRANSPORTER PROTEIN (AFU_ORTHOLOGUE AFUA_8G04480)"/>
    <property type="match status" value="1"/>
</dbReference>
<dbReference type="InterPro" id="IPR050360">
    <property type="entry name" value="MFS_Sugar_Transporters"/>
</dbReference>
<evidence type="ECO:0000256" key="7">
    <source>
        <dbReference type="RuleBase" id="RU003346"/>
    </source>
</evidence>
<proteinExistence type="inferred from homology"/>
<evidence type="ECO:0000256" key="8">
    <source>
        <dbReference type="SAM" id="Phobius"/>
    </source>
</evidence>
<dbReference type="InterPro" id="IPR020846">
    <property type="entry name" value="MFS_dom"/>
</dbReference>
<dbReference type="InterPro" id="IPR036259">
    <property type="entry name" value="MFS_trans_sf"/>
</dbReference>
<keyword evidence="3 7" id="KW-0813">Transport</keyword>
<evidence type="ECO:0000256" key="6">
    <source>
        <dbReference type="ARBA" id="ARBA00023136"/>
    </source>
</evidence>
<dbReference type="Gene3D" id="1.20.1250.20">
    <property type="entry name" value="MFS general substrate transporter like domains"/>
    <property type="match status" value="1"/>
</dbReference>
<evidence type="ECO:0000256" key="2">
    <source>
        <dbReference type="ARBA" id="ARBA00010992"/>
    </source>
</evidence>
<dbReference type="HOGENOM" id="CLU_001265_30_13_1"/>
<keyword evidence="6 8" id="KW-0472">Membrane</keyword>
<keyword evidence="11" id="KW-1185">Reference proteome</keyword>
<feature type="transmembrane region" description="Helical" evidence="8">
    <location>
        <begin position="485"/>
        <end position="506"/>
    </location>
</feature>
<evidence type="ECO:0000256" key="1">
    <source>
        <dbReference type="ARBA" id="ARBA00004141"/>
    </source>
</evidence>
<evidence type="ECO:0000256" key="3">
    <source>
        <dbReference type="ARBA" id="ARBA00022448"/>
    </source>
</evidence>
<keyword evidence="5 8" id="KW-1133">Transmembrane helix</keyword>
<keyword evidence="4 8" id="KW-0812">Transmembrane</keyword>
<evidence type="ECO:0000313" key="11">
    <source>
        <dbReference type="Proteomes" id="UP000028524"/>
    </source>
</evidence>
<dbReference type="PANTHER" id="PTHR48022">
    <property type="entry name" value="PLASTIDIC GLUCOSE TRANSPORTER 4"/>
    <property type="match status" value="1"/>
</dbReference>
<dbReference type="Proteomes" id="UP000028524">
    <property type="component" value="Unassembled WGS sequence"/>
</dbReference>
<feature type="transmembrane region" description="Helical" evidence="8">
    <location>
        <begin position="458"/>
        <end position="479"/>
    </location>
</feature>
<accession>A0A084R0Q8</accession>
<organism evidence="10 11">
    <name type="scientific">Stachybotrys chlorohalonatus (strain IBT 40285)</name>
    <dbReference type="NCBI Taxonomy" id="1283841"/>
    <lineage>
        <taxon>Eukaryota</taxon>
        <taxon>Fungi</taxon>
        <taxon>Dikarya</taxon>
        <taxon>Ascomycota</taxon>
        <taxon>Pezizomycotina</taxon>
        <taxon>Sordariomycetes</taxon>
        <taxon>Hypocreomycetidae</taxon>
        <taxon>Hypocreales</taxon>
        <taxon>Stachybotryaceae</taxon>
        <taxon>Stachybotrys</taxon>
    </lineage>
</organism>
<feature type="transmembrane region" description="Helical" evidence="8">
    <location>
        <begin position="139"/>
        <end position="160"/>
    </location>
</feature>
<dbReference type="InParanoid" id="A0A084R0Q8"/>
<protein>
    <recommendedName>
        <fullName evidence="9">Major facilitator superfamily (MFS) profile domain-containing protein</fullName>
    </recommendedName>
</protein>
<feature type="transmembrane region" description="Helical" evidence="8">
    <location>
        <begin position="233"/>
        <end position="250"/>
    </location>
</feature>
<dbReference type="STRING" id="1283841.A0A084R0Q8"/>
<feature type="domain" description="Major facilitator superfamily (MFS) profile" evidence="9">
    <location>
        <begin position="71"/>
        <end position="510"/>
    </location>
</feature>
<feature type="transmembrane region" description="Helical" evidence="8">
    <location>
        <begin position="110"/>
        <end position="132"/>
    </location>
</feature>
<feature type="transmembrane region" description="Helical" evidence="8">
    <location>
        <begin position="166"/>
        <end position="187"/>
    </location>
</feature>
<name>A0A084R0Q8_STAC4</name>
<dbReference type="GO" id="GO:0005351">
    <property type="term" value="F:carbohydrate:proton symporter activity"/>
    <property type="evidence" value="ECO:0007669"/>
    <property type="project" value="TreeGrafter"/>
</dbReference>
<dbReference type="OMA" id="RLFITIC"/>
<evidence type="ECO:0000259" key="9">
    <source>
        <dbReference type="PROSITE" id="PS50850"/>
    </source>
</evidence>
<comment type="similarity">
    <text evidence="2 7">Belongs to the major facilitator superfamily. Sugar transporter (TC 2.A.1.1) family.</text>
</comment>
<dbReference type="FunFam" id="1.20.1250.20:FF:000134">
    <property type="entry name" value="MFS sugar transporter protein"/>
    <property type="match status" value="1"/>
</dbReference>